<evidence type="ECO:0000259" key="4">
    <source>
        <dbReference type="Pfam" id="PF13490"/>
    </source>
</evidence>
<dbReference type="RefSeq" id="WP_203785263.1">
    <property type="nucleotide sequence ID" value="NZ_BOMV01000060.1"/>
</dbReference>
<organism evidence="5 6">
    <name type="scientific">Paractinoplanes rishiriensis</name>
    <dbReference type="NCBI Taxonomy" id="1050105"/>
    <lineage>
        <taxon>Bacteria</taxon>
        <taxon>Bacillati</taxon>
        <taxon>Actinomycetota</taxon>
        <taxon>Actinomycetes</taxon>
        <taxon>Micromonosporales</taxon>
        <taxon>Micromonosporaceae</taxon>
        <taxon>Paractinoplanes</taxon>
    </lineage>
</organism>
<dbReference type="InterPro" id="IPR041916">
    <property type="entry name" value="Anti_sigma_zinc_sf"/>
</dbReference>
<dbReference type="Gene3D" id="1.10.10.1320">
    <property type="entry name" value="Anti-sigma factor, zinc-finger domain"/>
    <property type="match status" value="1"/>
</dbReference>
<evidence type="ECO:0000256" key="1">
    <source>
        <dbReference type="ARBA" id="ARBA00023015"/>
    </source>
</evidence>
<evidence type="ECO:0000313" key="5">
    <source>
        <dbReference type="EMBL" id="GIE98238.1"/>
    </source>
</evidence>
<dbReference type="AlphaFoldDB" id="A0A919K454"/>
<evidence type="ECO:0000256" key="2">
    <source>
        <dbReference type="ARBA" id="ARBA00023163"/>
    </source>
</evidence>
<keyword evidence="3" id="KW-0812">Transmembrane</keyword>
<keyword evidence="1" id="KW-0805">Transcription regulation</keyword>
<dbReference type="Proteomes" id="UP000636960">
    <property type="component" value="Unassembled WGS sequence"/>
</dbReference>
<accession>A0A919K454</accession>
<feature type="transmembrane region" description="Helical" evidence="3">
    <location>
        <begin position="105"/>
        <end position="127"/>
    </location>
</feature>
<evidence type="ECO:0000256" key="3">
    <source>
        <dbReference type="SAM" id="Phobius"/>
    </source>
</evidence>
<dbReference type="InterPro" id="IPR027383">
    <property type="entry name" value="Znf_put"/>
</dbReference>
<dbReference type="EMBL" id="BOMV01000060">
    <property type="protein sequence ID" value="GIE98238.1"/>
    <property type="molecule type" value="Genomic_DNA"/>
</dbReference>
<gene>
    <name evidence="5" type="ORF">Ari01nite_57030</name>
</gene>
<sequence>MRCEHEHDDGAYVLGALSSAERAAYERHLATCSFCREAVADISTLPDLLSRLDAKEFAKLLDPTLTVDDPALSGRRAHPGASLRDMAVSSATCANRGKRRKALGVRVMSSAAAAVLVAVITAGVLVWTRDTATPATPPSGPAVAMAPVAGSSPITATVKLTSTTGGTRVELVCQYDKSAQRPGTFRLIAYGPDEDQEQLGSWQAAPGATFSMPGVTHFARGSLSRLELVRYDGKALLAYDVP</sequence>
<keyword evidence="6" id="KW-1185">Reference proteome</keyword>
<comment type="caution">
    <text evidence="5">The sequence shown here is derived from an EMBL/GenBank/DDBJ whole genome shotgun (WGS) entry which is preliminary data.</text>
</comment>
<keyword evidence="3" id="KW-0472">Membrane</keyword>
<feature type="domain" description="Putative zinc-finger" evidence="4">
    <location>
        <begin position="10"/>
        <end position="36"/>
    </location>
</feature>
<reference evidence="5" key="1">
    <citation type="submission" date="2021-01" db="EMBL/GenBank/DDBJ databases">
        <title>Whole genome shotgun sequence of Actinoplanes rishiriensis NBRC 108556.</title>
        <authorList>
            <person name="Komaki H."/>
            <person name="Tamura T."/>
        </authorList>
    </citation>
    <scope>NUCLEOTIDE SEQUENCE</scope>
    <source>
        <strain evidence="5">NBRC 108556</strain>
    </source>
</reference>
<protein>
    <submittedName>
        <fullName evidence="5">Anti-sigma factor</fullName>
    </submittedName>
</protein>
<keyword evidence="2" id="KW-0804">Transcription</keyword>
<name>A0A919K454_9ACTN</name>
<proteinExistence type="predicted"/>
<evidence type="ECO:0000313" key="6">
    <source>
        <dbReference type="Proteomes" id="UP000636960"/>
    </source>
</evidence>
<keyword evidence="3" id="KW-1133">Transmembrane helix</keyword>
<dbReference type="Pfam" id="PF13490">
    <property type="entry name" value="zf-HC2"/>
    <property type="match status" value="1"/>
</dbReference>